<evidence type="ECO:0000313" key="4">
    <source>
        <dbReference type="Proteomes" id="UP000502508"/>
    </source>
</evidence>
<dbReference type="KEGG" id="pfla:Pflav_081670"/>
<accession>A0A6F8Y6R8</accession>
<feature type="compositionally biased region" description="Basic and acidic residues" evidence="1">
    <location>
        <begin position="49"/>
        <end position="78"/>
    </location>
</feature>
<name>A0A6F8Y6R8_9ACTN</name>
<organism evidence="3 4">
    <name type="scientific">Phytohabitans flavus</name>
    <dbReference type="NCBI Taxonomy" id="1076124"/>
    <lineage>
        <taxon>Bacteria</taxon>
        <taxon>Bacillati</taxon>
        <taxon>Actinomycetota</taxon>
        <taxon>Actinomycetes</taxon>
        <taxon>Micromonosporales</taxon>
        <taxon>Micromonosporaceae</taxon>
    </lineage>
</organism>
<dbReference type="Proteomes" id="UP000502508">
    <property type="component" value="Chromosome"/>
</dbReference>
<feature type="region of interest" description="Disordered" evidence="1">
    <location>
        <begin position="1"/>
        <end position="84"/>
    </location>
</feature>
<evidence type="ECO:0000256" key="1">
    <source>
        <dbReference type="SAM" id="MobiDB-lite"/>
    </source>
</evidence>
<reference evidence="3 4" key="1">
    <citation type="submission" date="2020-03" db="EMBL/GenBank/DDBJ databases">
        <title>Whole genome shotgun sequence of Phytohabitans flavus NBRC 107702.</title>
        <authorList>
            <person name="Komaki H."/>
            <person name="Tamura T."/>
        </authorList>
    </citation>
    <scope>NUCLEOTIDE SEQUENCE [LARGE SCALE GENOMIC DNA]</scope>
    <source>
        <strain evidence="3 4">NBRC 107702</strain>
    </source>
</reference>
<dbReference type="EMBL" id="AP022870">
    <property type="protein sequence ID" value="BCB81757.1"/>
    <property type="molecule type" value="Genomic_DNA"/>
</dbReference>
<dbReference type="AlphaFoldDB" id="A0A6F8Y6R8"/>
<keyword evidence="2" id="KW-1133">Transmembrane helix</keyword>
<gene>
    <name evidence="3" type="ORF">Pflav_081670</name>
</gene>
<keyword evidence="4" id="KW-1185">Reference proteome</keyword>
<feature type="transmembrane region" description="Helical" evidence="2">
    <location>
        <begin position="144"/>
        <end position="169"/>
    </location>
</feature>
<feature type="transmembrane region" description="Helical" evidence="2">
    <location>
        <begin position="90"/>
        <end position="108"/>
    </location>
</feature>
<proteinExistence type="predicted"/>
<feature type="compositionally biased region" description="Basic and acidic residues" evidence="1">
    <location>
        <begin position="8"/>
        <end position="41"/>
    </location>
</feature>
<keyword evidence="2" id="KW-0472">Membrane</keyword>
<feature type="transmembrane region" description="Helical" evidence="2">
    <location>
        <begin position="114"/>
        <end position="132"/>
    </location>
</feature>
<evidence type="ECO:0000256" key="2">
    <source>
        <dbReference type="SAM" id="Phobius"/>
    </source>
</evidence>
<dbReference type="RefSeq" id="WP_173041511.1">
    <property type="nucleotide sequence ID" value="NZ_AP022870.1"/>
</dbReference>
<reference evidence="3 4" key="2">
    <citation type="submission" date="2020-03" db="EMBL/GenBank/DDBJ databases">
        <authorList>
            <person name="Ichikawa N."/>
            <person name="Kimura A."/>
            <person name="Kitahashi Y."/>
            <person name="Uohara A."/>
        </authorList>
    </citation>
    <scope>NUCLEOTIDE SEQUENCE [LARGE SCALE GENOMIC DNA]</scope>
    <source>
        <strain evidence="3 4">NBRC 107702</strain>
    </source>
</reference>
<protein>
    <recommendedName>
        <fullName evidence="5">DUF4190 domain-containing protein</fullName>
    </recommendedName>
</protein>
<keyword evidence="2" id="KW-0812">Transmembrane</keyword>
<sequence length="191" mass="20106">MRIPSLTHRGEAQREEEVHAQGKAEGRAEGRAETKAEERAVGRAAGRTAVRERPVTGDGTPTERRGPVERVDTPREPVVEPSGPRPRSSLVAALALVVGVVSALAVLTGTLAGYGIAAGAVTTLLAIAGIFATRRRHVAGRSEAMLAFVLGLGAVVFGILVVTDSLAWISPASDKVGELREWLDAQTVDRF</sequence>
<evidence type="ECO:0008006" key="5">
    <source>
        <dbReference type="Google" id="ProtNLM"/>
    </source>
</evidence>
<evidence type="ECO:0000313" key="3">
    <source>
        <dbReference type="EMBL" id="BCB81757.1"/>
    </source>
</evidence>